<dbReference type="OrthoDB" id="3828660at2"/>
<proteinExistence type="predicted"/>
<protein>
    <recommendedName>
        <fullName evidence="4">Integral membrane protein</fullName>
    </recommendedName>
</protein>
<dbReference type="EMBL" id="FZNW01000006">
    <property type="protein sequence ID" value="SNR46304.1"/>
    <property type="molecule type" value="Genomic_DNA"/>
</dbReference>
<dbReference type="RefSeq" id="WP_089300764.1">
    <property type="nucleotide sequence ID" value="NZ_FZNW01000006.1"/>
</dbReference>
<feature type="transmembrane region" description="Helical" evidence="1">
    <location>
        <begin position="68"/>
        <end position="88"/>
    </location>
</feature>
<keyword evidence="1" id="KW-0472">Membrane</keyword>
<evidence type="ECO:0000313" key="2">
    <source>
        <dbReference type="EMBL" id="SNR46304.1"/>
    </source>
</evidence>
<feature type="transmembrane region" description="Helical" evidence="1">
    <location>
        <begin position="6"/>
        <end position="26"/>
    </location>
</feature>
<dbReference type="AlphaFoldDB" id="A0A238WJ93"/>
<evidence type="ECO:0008006" key="4">
    <source>
        <dbReference type="Google" id="ProtNLM"/>
    </source>
</evidence>
<feature type="transmembrane region" description="Helical" evidence="1">
    <location>
        <begin position="33"/>
        <end position="56"/>
    </location>
</feature>
<keyword evidence="1" id="KW-0812">Transmembrane</keyword>
<accession>A0A238WJ93</accession>
<organism evidence="2 3">
    <name type="scientific">Haloechinothrix alba</name>
    <dbReference type="NCBI Taxonomy" id="664784"/>
    <lineage>
        <taxon>Bacteria</taxon>
        <taxon>Bacillati</taxon>
        <taxon>Actinomycetota</taxon>
        <taxon>Actinomycetes</taxon>
        <taxon>Pseudonocardiales</taxon>
        <taxon>Pseudonocardiaceae</taxon>
        <taxon>Haloechinothrix</taxon>
    </lineage>
</organism>
<reference evidence="3" key="1">
    <citation type="submission" date="2017-06" db="EMBL/GenBank/DDBJ databases">
        <authorList>
            <person name="Varghese N."/>
            <person name="Submissions S."/>
        </authorList>
    </citation>
    <scope>NUCLEOTIDE SEQUENCE [LARGE SCALE GENOMIC DNA]</scope>
    <source>
        <strain evidence="3">DSM 45207</strain>
    </source>
</reference>
<gene>
    <name evidence="2" type="ORF">SAMN06265360_106202</name>
</gene>
<keyword evidence="3" id="KW-1185">Reference proteome</keyword>
<sequence>MPEYLPTALILAALVAAGWTLIGLLRDRGPDRVLLGALALIEVGLLAQAVLGIAGLAGTEREVAGVTFVGYLLGILLVLPVAAAWALAERSRWGNAVLLVGCLAIPVMIVRLQQVWGGQGV</sequence>
<evidence type="ECO:0000313" key="3">
    <source>
        <dbReference type="Proteomes" id="UP000198348"/>
    </source>
</evidence>
<keyword evidence="1" id="KW-1133">Transmembrane helix</keyword>
<evidence type="ECO:0000256" key="1">
    <source>
        <dbReference type="SAM" id="Phobius"/>
    </source>
</evidence>
<name>A0A238WJ93_9PSEU</name>
<feature type="transmembrane region" description="Helical" evidence="1">
    <location>
        <begin position="95"/>
        <end position="116"/>
    </location>
</feature>
<dbReference type="Proteomes" id="UP000198348">
    <property type="component" value="Unassembled WGS sequence"/>
</dbReference>